<protein>
    <submittedName>
        <fullName evidence="1">DUF4197 family protein</fullName>
    </submittedName>
</protein>
<dbReference type="EMBL" id="JAVRHS010000001">
    <property type="protein sequence ID" value="MDT0575038.1"/>
    <property type="molecule type" value="Genomic_DNA"/>
</dbReference>
<organism evidence="1 2">
    <name type="scientific">Croceicoccus esteveae</name>
    <dbReference type="NCBI Taxonomy" id="3075597"/>
    <lineage>
        <taxon>Bacteria</taxon>
        <taxon>Pseudomonadati</taxon>
        <taxon>Pseudomonadota</taxon>
        <taxon>Alphaproteobacteria</taxon>
        <taxon>Sphingomonadales</taxon>
        <taxon>Erythrobacteraceae</taxon>
        <taxon>Croceicoccus</taxon>
    </lineage>
</organism>
<dbReference type="InterPro" id="IPR025245">
    <property type="entry name" value="DUF4197"/>
</dbReference>
<comment type="caution">
    <text evidence="1">The sequence shown here is derived from an EMBL/GenBank/DDBJ whole genome shotgun (WGS) entry which is preliminary data.</text>
</comment>
<keyword evidence="2" id="KW-1185">Reference proteome</keyword>
<accession>A0ABU2ZEK9</accession>
<evidence type="ECO:0000313" key="2">
    <source>
        <dbReference type="Proteomes" id="UP001259803"/>
    </source>
</evidence>
<sequence length="231" mass="24169">MPPLALETRRGFIARSAGVAVTGALALTLPGCAAYRQASLADAIQRLLTRSSQDAFARLLAPDGFLDAGLGREDLGELLGPQRSAALATILRAPQVRQRLDQTLNTVAADAAQTAAPQIADAVRLIGIDNARDLVNGAPSSATAALRAAMGRRLLDIMVPQVSQGLRIIEDPVIGPALSQLAGINLQNVTALLAGRIEETIWAEIGRQEAMIRANPAATGDRLLQEIFGAS</sequence>
<name>A0ABU2ZEK9_9SPHN</name>
<proteinExistence type="predicted"/>
<dbReference type="PROSITE" id="PS51318">
    <property type="entry name" value="TAT"/>
    <property type="match status" value="1"/>
</dbReference>
<gene>
    <name evidence="1" type="ORF">RM533_02430</name>
</gene>
<dbReference type="RefSeq" id="WP_311339586.1">
    <property type="nucleotide sequence ID" value="NZ_JAVRHS010000001.1"/>
</dbReference>
<dbReference type="Proteomes" id="UP001259803">
    <property type="component" value="Unassembled WGS sequence"/>
</dbReference>
<dbReference type="Pfam" id="PF13852">
    <property type="entry name" value="DUF4197"/>
    <property type="match status" value="1"/>
</dbReference>
<dbReference type="InterPro" id="IPR006311">
    <property type="entry name" value="TAT_signal"/>
</dbReference>
<evidence type="ECO:0000313" key="1">
    <source>
        <dbReference type="EMBL" id="MDT0575038.1"/>
    </source>
</evidence>
<reference evidence="1 2" key="1">
    <citation type="submission" date="2023-09" db="EMBL/GenBank/DDBJ databases">
        <authorList>
            <person name="Rey-Velasco X."/>
        </authorList>
    </citation>
    <scope>NUCLEOTIDE SEQUENCE [LARGE SCALE GENOMIC DNA]</scope>
    <source>
        <strain evidence="1 2">F390</strain>
    </source>
</reference>